<proteinExistence type="predicted"/>
<dbReference type="SUPFAM" id="SSF56672">
    <property type="entry name" value="DNA/RNA polymerases"/>
    <property type="match status" value="1"/>
</dbReference>
<dbReference type="EMBL" id="JACICC010000004">
    <property type="protein sequence ID" value="MBB3810064.1"/>
    <property type="molecule type" value="Genomic_DNA"/>
</dbReference>
<evidence type="ECO:0000313" key="2">
    <source>
        <dbReference type="EMBL" id="MBB3810064.1"/>
    </source>
</evidence>
<dbReference type="InterPro" id="IPR001126">
    <property type="entry name" value="UmuC"/>
</dbReference>
<protein>
    <recommendedName>
        <fullName evidence="1">UmuC domain-containing protein</fullName>
    </recommendedName>
</protein>
<accession>A0A7W6EHD0</accession>
<dbReference type="Pfam" id="PF00817">
    <property type="entry name" value="IMS"/>
    <property type="match status" value="1"/>
</dbReference>
<keyword evidence="3" id="KW-1185">Reference proteome</keyword>
<dbReference type="PROSITE" id="PS50173">
    <property type="entry name" value="UMUC"/>
    <property type="match status" value="1"/>
</dbReference>
<sequence length="115" mass="12597">MRKPGTIERLYLDFDGFFASVEQQADRRLRGRPVGVVPVAGTDRTMIIACSREAKLRDISNIMPVRDALADAEGVQVHHSSIGRALERLGFTYKKSRWSLTSAAVSTSPLPAPTG</sequence>
<dbReference type="Gene3D" id="3.40.1170.60">
    <property type="match status" value="1"/>
</dbReference>
<organism evidence="2 3">
    <name type="scientific">Pseudochelatococcus contaminans</name>
    <dbReference type="NCBI Taxonomy" id="1538103"/>
    <lineage>
        <taxon>Bacteria</taxon>
        <taxon>Pseudomonadati</taxon>
        <taxon>Pseudomonadota</taxon>
        <taxon>Alphaproteobacteria</taxon>
        <taxon>Hyphomicrobiales</taxon>
        <taxon>Chelatococcaceae</taxon>
        <taxon>Pseudochelatococcus</taxon>
    </lineage>
</organism>
<dbReference type="InterPro" id="IPR043502">
    <property type="entry name" value="DNA/RNA_pol_sf"/>
</dbReference>
<evidence type="ECO:0000313" key="3">
    <source>
        <dbReference type="Proteomes" id="UP000537592"/>
    </source>
</evidence>
<dbReference type="GO" id="GO:0006281">
    <property type="term" value="P:DNA repair"/>
    <property type="evidence" value="ECO:0007669"/>
    <property type="project" value="InterPro"/>
</dbReference>
<evidence type="ECO:0000259" key="1">
    <source>
        <dbReference type="PROSITE" id="PS50173"/>
    </source>
</evidence>
<comment type="caution">
    <text evidence="2">The sequence shown here is derived from an EMBL/GenBank/DDBJ whole genome shotgun (WGS) entry which is preliminary data.</text>
</comment>
<dbReference type="Proteomes" id="UP000537592">
    <property type="component" value="Unassembled WGS sequence"/>
</dbReference>
<reference evidence="2 3" key="1">
    <citation type="submission" date="2020-08" db="EMBL/GenBank/DDBJ databases">
        <title>Genomic Encyclopedia of Type Strains, Phase IV (KMG-IV): sequencing the most valuable type-strain genomes for metagenomic binning, comparative biology and taxonomic classification.</title>
        <authorList>
            <person name="Goeker M."/>
        </authorList>
    </citation>
    <scope>NUCLEOTIDE SEQUENCE [LARGE SCALE GENOMIC DNA]</scope>
    <source>
        <strain evidence="2 3">DSM 28760</strain>
    </source>
</reference>
<dbReference type="AlphaFoldDB" id="A0A7W6EHD0"/>
<gene>
    <name evidence="2" type="ORF">FHS81_002152</name>
</gene>
<feature type="domain" description="UmuC" evidence="1">
    <location>
        <begin position="9"/>
        <end position="69"/>
    </location>
</feature>
<name>A0A7W6EHD0_9HYPH</name>